<keyword evidence="9" id="KW-0808">Transferase</keyword>
<protein>
    <recommendedName>
        <fullName evidence="1">protein-serine/threonine phosphatase</fullName>
        <ecNumber evidence="1">3.1.3.16</ecNumber>
    </recommendedName>
</protein>
<accession>A0AAV9EL43</accession>
<dbReference type="SUPFAM" id="SSF56112">
    <property type="entry name" value="Protein kinase-like (PK-like)"/>
    <property type="match status" value="1"/>
</dbReference>
<keyword evidence="10" id="KW-1185">Reference proteome</keyword>
<dbReference type="InterPro" id="IPR008271">
    <property type="entry name" value="Ser/Thr_kinase_AS"/>
</dbReference>
<dbReference type="EMBL" id="JAUJYO010000006">
    <property type="protein sequence ID" value="KAK1313709.1"/>
    <property type="molecule type" value="Genomic_DNA"/>
</dbReference>
<evidence type="ECO:0000256" key="6">
    <source>
        <dbReference type="SAM" id="SignalP"/>
    </source>
</evidence>
<organism evidence="9 10">
    <name type="scientific">Acorus calamus</name>
    <name type="common">Sweet flag</name>
    <dbReference type="NCBI Taxonomy" id="4465"/>
    <lineage>
        <taxon>Eukaryota</taxon>
        <taxon>Viridiplantae</taxon>
        <taxon>Streptophyta</taxon>
        <taxon>Embryophyta</taxon>
        <taxon>Tracheophyta</taxon>
        <taxon>Spermatophyta</taxon>
        <taxon>Magnoliopsida</taxon>
        <taxon>Liliopsida</taxon>
        <taxon>Acoraceae</taxon>
        <taxon>Acorus</taxon>
    </lineage>
</organism>
<reference evidence="9" key="2">
    <citation type="submission" date="2023-06" db="EMBL/GenBank/DDBJ databases">
        <authorList>
            <person name="Ma L."/>
            <person name="Liu K.-W."/>
            <person name="Li Z."/>
            <person name="Hsiao Y.-Y."/>
            <person name="Qi Y."/>
            <person name="Fu T."/>
            <person name="Tang G."/>
            <person name="Zhang D."/>
            <person name="Sun W.-H."/>
            <person name="Liu D.-K."/>
            <person name="Li Y."/>
            <person name="Chen G.-Z."/>
            <person name="Liu X.-D."/>
            <person name="Liao X.-Y."/>
            <person name="Jiang Y.-T."/>
            <person name="Yu X."/>
            <person name="Hao Y."/>
            <person name="Huang J."/>
            <person name="Zhao X.-W."/>
            <person name="Ke S."/>
            <person name="Chen Y.-Y."/>
            <person name="Wu W.-L."/>
            <person name="Hsu J.-L."/>
            <person name="Lin Y.-F."/>
            <person name="Huang M.-D."/>
            <person name="Li C.-Y."/>
            <person name="Huang L."/>
            <person name="Wang Z.-W."/>
            <person name="Zhao X."/>
            <person name="Zhong W.-Y."/>
            <person name="Peng D.-H."/>
            <person name="Ahmad S."/>
            <person name="Lan S."/>
            <person name="Zhang J.-S."/>
            <person name="Tsai W.-C."/>
            <person name="Van De Peer Y."/>
            <person name="Liu Z.-J."/>
        </authorList>
    </citation>
    <scope>NUCLEOTIDE SEQUENCE</scope>
    <source>
        <strain evidence="9">CP</strain>
        <tissue evidence="9">Leaves</tissue>
    </source>
</reference>
<dbReference type="InterPro" id="IPR015655">
    <property type="entry name" value="PP2C"/>
</dbReference>
<dbReference type="AlphaFoldDB" id="A0AAV9EL43"/>
<evidence type="ECO:0000256" key="1">
    <source>
        <dbReference type="ARBA" id="ARBA00013081"/>
    </source>
</evidence>
<dbReference type="InterPro" id="IPR011009">
    <property type="entry name" value="Kinase-like_dom_sf"/>
</dbReference>
<feature type="domain" description="PPM-type phosphatase" evidence="8">
    <location>
        <begin position="65"/>
        <end position="436"/>
    </location>
</feature>
<dbReference type="Gene3D" id="3.60.40.10">
    <property type="entry name" value="PPM-type phosphatase domain"/>
    <property type="match status" value="1"/>
</dbReference>
<feature type="signal peptide" evidence="6">
    <location>
        <begin position="1"/>
        <end position="23"/>
    </location>
</feature>
<evidence type="ECO:0000313" key="9">
    <source>
        <dbReference type="EMBL" id="KAK1313709.1"/>
    </source>
</evidence>
<sequence length="1098" mass="125359">MSVRSVFLIGLLFSSLSLSSSESQTCLTVYREGGAPAVFRSANCPRWTLSSSGGGGGTRRPVTEDCQVALLLGRRRSQEDRAVCALDIRIPFIGRTGVKEVSVGIAAVFDGHNGDEASEMASKLLLEYFYLHVYFLLDGIYSSLFKKPIQKLIYKGEQDALFQVFKMVKEETKNNLYLDRFEWMLPRILDGSLHMEILKESLLRTIHDIDETFSKEAIRKNLDSGTTATVVLIADNQILVANVGDSRALLCSKNSYCYRDRELLKLRGRKRRRDISSSVKKYENLKVSVSSEPTYFCVRELTADHHPDRDDERQRVEEAGGYVVEWAGVPRINGELAVSRAIGDVSFKNYGVISIPEVTDWQPLTSNDSYLVVASDGIFEKMKTQDICEILWDDYIQVHEKSGFFSINGHSLADHLVSTAFEKGSMDNMAALVIPLQYTDVFETSIKETCNIEGSIDTSTNGLPKIMHRKSDNGAPSSGLVSMDFASKIMSKFSRLLVETKQTSLGCFHLSENLNDNSDYVFPAQKDHDELNVPSHALLGPPDYLLEGRPPGTYDAQKFCWHFEMDTTDKGQCINHESFVKFLGLLESIPLDINGSNSSESYAFDTKDYRYILKKRFDRGSYGEVWLAHHWNCSRDDDSSSQMRRNITCMFNDAHHDPYEHSKSGGANSSDEHYNSDSNDDDMVILKRIMVERGVAAYLSGLREKYFGEVFLNASMSLEAMGTSAMFPKEEDYEPPYQFYAVKEVRHAMSYIWNAVHMSPSSSRILTGDSEEGLRHIARYIESFESPSKEIWLVFRNEGFSLSKLMYTTEEQEETIDNERFGRVNNVQVLHPSAWWYWLRTTDAGKEEMRSLIWQLLMALKSCHDRNITHRDIKPENMIVCYKDVQTGRCLRRMPIGEKRQHLQMRIIDFGSAIDEFTLKYLYGSGPTRSEQTSEYTSPEALLNANWFQASKSIVLKYDMWSVGVVMLELILGTPHVFQISSRTRALLDHHLEHWSEDTKELAYKLRSLMEMCILIPGSSPKHYKIGKTKAQAVWPASWKCSEEFFSNQIKSRDPLGLGFPNIWALRLVRQLLFWHPEDRLSVDEAMQHPYFRPHPRT</sequence>
<comment type="caution">
    <text evidence="9">The sequence shown here is derived from an EMBL/GenBank/DDBJ whole genome shotgun (WGS) entry which is preliminary data.</text>
</comment>
<dbReference type="Pfam" id="PF00069">
    <property type="entry name" value="Pkinase"/>
    <property type="match status" value="1"/>
</dbReference>
<keyword evidence="6" id="KW-0732">Signal</keyword>
<evidence type="ECO:0000259" key="7">
    <source>
        <dbReference type="PROSITE" id="PS50011"/>
    </source>
</evidence>
<proteinExistence type="predicted"/>
<dbReference type="PROSITE" id="PS00108">
    <property type="entry name" value="PROTEIN_KINASE_ST"/>
    <property type="match status" value="1"/>
</dbReference>
<feature type="domain" description="Protein kinase" evidence="7">
    <location>
        <begin position="611"/>
        <end position="1092"/>
    </location>
</feature>
<keyword evidence="3" id="KW-0904">Protein phosphatase</keyword>
<dbReference type="EC" id="3.1.3.16" evidence="1"/>
<dbReference type="Pfam" id="PF00481">
    <property type="entry name" value="PP2C"/>
    <property type="match status" value="2"/>
</dbReference>
<evidence type="ECO:0000256" key="5">
    <source>
        <dbReference type="ARBA" id="ARBA00048336"/>
    </source>
</evidence>
<dbReference type="PROSITE" id="PS50011">
    <property type="entry name" value="PROTEIN_KINASE_DOM"/>
    <property type="match status" value="1"/>
</dbReference>
<dbReference type="CDD" id="cd00143">
    <property type="entry name" value="PP2Cc"/>
    <property type="match status" value="1"/>
</dbReference>
<dbReference type="InterPro" id="IPR000719">
    <property type="entry name" value="Prot_kinase_dom"/>
</dbReference>
<dbReference type="GO" id="GO:0005524">
    <property type="term" value="F:ATP binding"/>
    <property type="evidence" value="ECO:0007669"/>
    <property type="project" value="InterPro"/>
</dbReference>
<dbReference type="SMART" id="SM00220">
    <property type="entry name" value="S_TKc"/>
    <property type="match status" value="1"/>
</dbReference>
<keyword evidence="9" id="KW-0418">Kinase</keyword>
<dbReference type="InterPro" id="IPR001932">
    <property type="entry name" value="PPM-type_phosphatase-like_dom"/>
</dbReference>
<dbReference type="SUPFAM" id="SSF81606">
    <property type="entry name" value="PP2C-like"/>
    <property type="match status" value="1"/>
</dbReference>
<evidence type="ECO:0000256" key="2">
    <source>
        <dbReference type="ARBA" id="ARBA00022801"/>
    </source>
</evidence>
<dbReference type="SMART" id="SM00332">
    <property type="entry name" value="PP2Cc"/>
    <property type="match status" value="1"/>
</dbReference>
<evidence type="ECO:0000313" key="10">
    <source>
        <dbReference type="Proteomes" id="UP001180020"/>
    </source>
</evidence>
<comment type="catalytic activity">
    <reaction evidence="4">
        <text>O-phospho-L-seryl-[protein] + H2O = L-seryl-[protein] + phosphate</text>
        <dbReference type="Rhea" id="RHEA:20629"/>
        <dbReference type="Rhea" id="RHEA-COMP:9863"/>
        <dbReference type="Rhea" id="RHEA-COMP:11604"/>
        <dbReference type="ChEBI" id="CHEBI:15377"/>
        <dbReference type="ChEBI" id="CHEBI:29999"/>
        <dbReference type="ChEBI" id="CHEBI:43474"/>
        <dbReference type="ChEBI" id="CHEBI:83421"/>
        <dbReference type="EC" id="3.1.3.16"/>
    </reaction>
</comment>
<feature type="chain" id="PRO_5043474200" description="protein-serine/threonine phosphatase" evidence="6">
    <location>
        <begin position="24"/>
        <end position="1098"/>
    </location>
</feature>
<dbReference type="InterPro" id="IPR036457">
    <property type="entry name" value="PPM-type-like_dom_sf"/>
</dbReference>
<dbReference type="PANTHER" id="PTHR47992">
    <property type="entry name" value="PROTEIN PHOSPHATASE"/>
    <property type="match status" value="1"/>
</dbReference>
<evidence type="ECO:0000256" key="4">
    <source>
        <dbReference type="ARBA" id="ARBA00047761"/>
    </source>
</evidence>
<dbReference type="PROSITE" id="PS51746">
    <property type="entry name" value="PPM_2"/>
    <property type="match status" value="1"/>
</dbReference>
<dbReference type="GO" id="GO:0004722">
    <property type="term" value="F:protein serine/threonine phosphatase activity"/>
    <property type="evidence" value="ECO:0007669"/>
    <property type="project" value="UniProtKB-EC"/>
</dbReference>
<reference evidence="9" key="1">
    <citation type="journal article" date="2023" name="Nat. Commun.">
        <title>Diploid and tetraploid genomes of Acorus and the evolution of monocots.</title>
        <authorList>
            <person name="Ma L."/>
            <person name="Liu K.W."/>
            <person name="Li Z."/>
            <person name="Hsiao Y.Y."/>
            <person name="Qi Y."/>
            <person name="Fu T."/>
            <person name="Tang G.D."/>
            <person name="Zhang D."/>
            <person name="Sun W.H."/>
            <person name="Liu D.K."/>
            <person name="Li Y."/>
            <person name="Chen G.Z."/>
            <person name="Liu X.D."/>
            <person name="Liao X.Y."/>
            <person name="Jiang Y.T."/>
            <person name="Yu X."/>
            <person name="Hao Y."/>
            <person name="Huang J."/>
            <person name="Zhao X.W."/>
            <person name="Ke S."/>
            <person name="Chen Y.Y."/>
            <person name="Wu W.L."/>
            <person name="Hsu J.L."/>
            <person name="Lin Y.F."/>
            <person name="Huang M.D."/>
            <person name="Li C.Y."/>
            <person name="Huang L."/>
            <person name="Wang Z.W."/>
            <person name="Zhao X."/>
            <person name="Zhong W.Y."/>
            <person name="Peng D.H."/>
            <person name="Ahmad S."/>
            <person name="Lan S."/>
            <person name="Zhang J.S."/>
            <person name="Tsai W.C."/>
            <person name="Van de Peer Y."/>
            <person name="Liu Z.J."/>
        </authorList>
    </citation>
    <scope>NUCLEOTIDE SEQUENCE</scope>
    <source>
        <strain evidence="9">CP</strain>
    </source>
</reference>
<dbReference type="Proteomes" id="UP001180020">
    <property type="component" value="Unassembled WGS sequence"/>
</dbReference>
<comment type="catalytic activity">
    <reaction evidence="5">
        <text>O-phospho-L-threonyl-[protein] + H2O = L-threonyl-[protein] + phosphate</text>
        <dbReference type="Rhea" id="RHEA:47004"/>
        <dbReference type="Rhea" id="RHEA-COMP:11060"/>
        <dbReference type="Rhea" id="RHEA-COMP:11605"/>
        <dbReference type="ChEBI" id="CHEBI:15377"/>
        <dbReference type="ChEBI" id="CHEBI:30013"/>
        <dbReference type="ChEBI" id="CHEBI:43474"/>
        <dbReference type="ChEBI" id="CHEBI:61977"/>
        <dbReference type="EC" id="3.1.3.16"/>
    </reaction>
</comment>
<evidence type="ECO:0000256" key="3">
    <source>
        <dbReference type="ARBA" id="ARBA00022912"/>
    </source>
</evidence>
<gene>
    <name evidence="9" type="ORF">QJS10_CPA06g01612</name>
</gene>
<dbReference type="GO" id="GO:0004672">
    <property type="term" value="F:protein kinase activity"/>
    <property type="evidence" value="ECO:0007669"/>
    <property type="project" value="InterPro"/>
</dbReference>
<dbReference type="Gene3D" id="1.10.510.10">
    <property type="entry name" value="Transferase(Phosphotransferase) domain 1"/>
    <property type="match status" value="1"/>
</dbReference>
<evidence type="ECO:0000259" key="8">
    <source>
        <dbReference type="PROSITE" id="PS51746"/>
    </source>
</evidence>
<keyword evidence="2" id="KW-0378">Hydrolase</keyword>
<name>A0AAV9EL43_ACOCL</name>